<organism evidence="2 3">
    <name type="scientific">Bradyrhizobium canariense</name>
    <dbReference type="NCBI Taxonomy" id="255045"/>
    <lineage>
        <taxon>Bacteria</taxon>
        <taxon>Pseudomonadati</taxon>
        <taxon>Pseudomonadota</taxon>
        <taxon>Alphaproteobacteria</taxon>
        <taxon>Hyphomicrobiales</taxon>
        <taxon>Nitrobacteraceae</taxon>
        <taxon>Bradyrhizobium</taxon>
    </lineage>
</organism>
<dbReference type="InterPro" id="IPR029068">
    <property type="entry name" value="Glyas_Bleomycin-R_OHBP_Dase"/>
</dbReference>
<dbReference type="SUPFAM" id="SSF54593">
    <property type="entry name" value="Glyoxalase/Bleomycin resistance protein/Dihydroxybiphenyl dioxygenase"/>
    <property type="match status" value="1"/>
</dbReference>
<dbReference type="Proteomes" id="UP000193553">
    <property type="component" value="Unassembled WGS sequence"/>
</dbReference>
<proteinExistence type="predicted"/>
<sequence>MSLNFDRHQGDNMMNPSQMRALDMKLEIVVIPVSNFDRAKQFYGDLGWRLDADFAAVDGYRVIQFTPPGSGASVIFGANVTAAAPGSAKGLYLIVSDIEAACKDLRGRGVKISGPFHGGGDVHKGNDEPHLFGSVRFEGPDPERRSYSSLASFSDPDGNGWLLQEVTTRLPGRVEADTTFTSAAELAATLRRAAVAHGEHEKRTGGHDENWADWYAEYIVREQAGEPLPS</sequence>
<evidence type="ECO:0000313" key="2">
    <source>
        <dbReference type="EMBL" id="OSJ03657.1"/>
    </source>
</evidence>
<dbReference type="Gene3D" id="3.10.180.10">
    <property type="entry name" value="2,3-Dihydroxybiphenyl 1,2-Dioxygenase, domain 1"/>
    <property type="match status" value="1"/>
</dbReference>
<reference evidence="2 3" key="1">
    <citation type="submission" date="2017-03" db="EMBL/GenBank/DDBJ databases">
        <title>Whole genome sequences of fourteen strains of Bradyrhizobium canariense and one strain of Bradyrhizobium japonicum isolated from Lupinus (Papilionoideae: Genisteae) species in Algeria.</title>
        <authorList>
            <person name="Crovadore J."/>
            <person name="Chekireb D."/>
            <person name="Brachmann A."/>
            <person name="Chablais R."/>
            <person name="Cochard B."/>
            <person name="Lefort F."/>
        </authorList>
    </citation>
    <scope>NUCLEOTIDE SEQUENCE [LARGE SCALE GENOMIC DNA]</scope>
    <source>
        <strain evidence="2 3">UBMA195</strain>
    </source>
</reference>
<gene>
    <name evidence="2" type="ORF">BSZ18_30550</name>
</gene>
<dbReference type="InterPro" id="IPR037523">
    <property type="entry name" value="VOC_core"/>
</dbReference>
<dbReference type="PROSITE" id="PS51819">
    <property type="entry name" value="VOC"/>
    <property type="match status" value="1"/>
</dbReference>
<dbReference type="Pfam" id="PF00903">
    <property type="entry name" value="Glyoxalase"/>
    <property type="match status" value="1"/>
</dbReference>
<protein>
    <submittedName>
        <fullName evidence="2">Glyoxalase</fullName>
    </submittedName>
</protein>
<comment type="caution">
    <text evidence="2">The sequence shown here is derived from an EMBL/GenBank/DDBJ whole genome shotgun (WGS) entry which is preliminary data.</text>
</comment>
<evidence type="ECO:0000313" key="3">
    <source>
        <dbReference type="Proteomes" id="UP000193553"/>
    </source>
</evidence>
<dbReference type="EMBL" id="NAFI01000186">
    <property type="protein sequence ID" value="OSJ03657.1"/>
    <property type="molecule type" value="Genomic_DNA"/>
</dbReference>
<name>A0A1X3GYS1_9BRAD</name>
<evidence type="ECO:0000259" key="1">
    <source>
        <dbReference type="PROSITE" id="PS51819"/>
    </source>
</evidence>
<dbReference type="InterPro" id="IPR004360">
    <property type="entry name" value="Glyas_Fos-R_dOase_dom"/>
</dbReference>
<dbReference type="AlphaFoldDB" id="A0A1X3GYS1"/>
<accession>A0A1X3GYS1</accession>
<feature type="domain" description="VOC" evidence="1">
    <location>
        <begin position="25"/>
        <end position="166"/>
    </location>
</feature>